<dbReference type="Gene3D" id="1.10.540.10">
    <property type="entry name" value="Acyl-CoA dehydrogenase/oxidase, N-terminal domain"/>
    <property type="match status" value="1"/>
</dbReference>
<evidence type="ECO:0000256" key="4">
    <source>
        <dbReference type="ARBA" id="ARBA00022827"/>
    </source>
</evidence>
<evidence type="ECO:0000313" key="10">
    <source>
        <dbReference type="Proteomes" id="UP000189674"/>
    </source>
</evidence>
<dbReference type="Gene3D" id="2.40.110.10">
    <property type="entry name" value="Butyryl-CoA Dehydrogenase, subunit A, domain 2"/>
    <property type="match status" value="1"/>
</dbReference>
<name>A0A1U9NKR9_9BACT</name>
<dbReference type="RefSeq" id="WP_146661626.1">
    <property type="nucleotide sequence ID" value="NZ_CP019791.1"/>
</dbReference>
<protein>
    <submittedName>
        <fullName evidence="9">Acyl-CoA dehydrogenase</fullName>
        <ecNumber evidence="9">1.3.99.-</ecNumber>
    </submittedName>
</protein>
<dbReference type="Pfam" id="PF02770">
    <property type="entry name" value="Acyl-CoA_dh_M"/>
    <property type="match status" value="1"/>
</dbReference>
<dbReference type="InterPro" id="IPR009100">
    <property type="entry name" value="AcylCoA_DH/oxidase_NM_dom_sf"/>
</dbReference>
<evidence type="ECO:0000256" key="3">
    <source>
        <dbReference type="ARBA" id="ARBA00022630"/>
    </source>
</evidence>
<dbReference type="OrthoDB" id="9802447at2"/>
<dbReference type="Pfam" id="PF02771">
    <property type="entry name" value="Acyl-CoA_dh_N"/>
    <property type="match status" value="1"/>
</dbReference>
<comment type="similarity">
    <text evidence="2 5">Belongs to the acyl-CoA dehydrogenase family.</text>
</comment>
<dbReference type="InterPro" id="IPR046373">
    <property type="entry name" value="Acyl-CoA_Oxase/DH_mid-dom_sf"/>
</dbReference>
<dbReference type="AlphaFoldDB" id="A0A1U9NKR9"/>
<dbReference type="Gene3D" id="1.20.120.470">
    <property type="entry name" value="Acyl-CoA dehydrogenase, C-terminal domain"/>
    <property type="match status" value="1"/>
</dbReference>
<dbReference type="PANTHER" id="PTHR42803">
    <property type="entry name" value="ACYL-COA DEHYDROGENASE"/>
    <property type="match status" value="1"/>
</dbReference>
<keyword evidence="5 9" id="KW-0560">Oxidoreductase</keyword>
<dbReference type="SUPFAM" id="SSF47203">
    <property type="entry name" value="Acyl-CoA dehydrogenase C-terminal domain-like"/>
    <property type="match status" value="1"/>
</dbReference>
<accession>A0A1U9NKR9</accession>
<dbReference type="InterPro" id="IPR006089">
    <property type="entry name" value="Acyl-CoA_DH_CS"/>
</dbReference>
<keyword evidence="10" id="KW-1185">Reference proteome</keyword>
<dbReference type="GO" id="GO:0003995">
    <property type="term" value="F:acyl-CoA dehydrogenase activity"/>
    <property type="evidence" value="ECO:0007669"/>
    <property type="project" value="InterPro"/>
</dbReference>
<evidence type="ECO:0000259" key="7">
    <source>
        <dbReference type="Pfam" id="PF02770"/>
    </source>
</evidence>
<organism evidence="9 10">
    <name type="scientific">Anaerohalosphaera lusitana</name>
    <dbReference type="NCBI Taxonomy" id="1936003"/>
    <lineage>
        <taxon>Bacteria</taxon>
        <taxon>Pseudomonadati</taxon>
        <taxon>Planctomycetota</taxon>
        <taxon>Phycisphaerae</taxon>
        <taxon>Sedimentisphaerales</taxon>
        <taxon>Anaerohalosphaeraceae</taxon>
        <taxon>Anaerohalosphaera</taxon>
    </lineage>
</organism>
<evidence type="ECO:0000259" key="6">
    <source>
        <dbReference type="Pfam" id="PF00441"/>
    </source>
</evidence>
<dbReference type="STRING" id="1936003.STSP2_01708"/>
<evidence type="ECO:0000313" key="9">
    <source>
        <dbReference type="EMBL" id="AQT68542.1"/>
    </source>
</evidence>
<evidence type="ECO:0000259" key="8">
    <source>
        <dbReference type="Pfam" id="PF02771"/>
    </source>
</evidence>
<dbReference type="SUPFAM" id="SSF56645">
    <property type="entry name" value="Acyl-CoA dehydrogenase NM domain-like"/>
    <property type="match status" value="1"/>
</dbReference>
<feature type="domain" description="Acyl-CoA dehydrogenase/oxidase C-terminal" evidence="6">
    <location>
        <begin position="392"/>
        <end position="447"/>
    </location>
</feature>
<dbReference type="GO" id="GO:0050660">
    <property type="term" value="F:flavin adenine dinucleotide binding"/>
    <property type="evidence" value="ECO:0007669"/>
    <property type="project" value="InterPro"/>
</dbReference>
<feature type="domain" description="Acyl-CoA dehydrogenase/oxidase N-terminal" evidence="8">
    <location>
        <begin position="52"/>
        <end position="170"/>
    </location>
</feature>
<dbReference type="PANTHER" id="PTHR42803:SF1">
    <property type="entry name" value="BROAD-SPECIFICITY LINEAR ACYL-COA DEHYDROGENASE FADE5"/>
    <property type="match status" value="1"/>
</dbReference>
<dbReference type="InterPro" id="IPR052166">
    <property type="entry name" value="Diverse_Acyl-CoA_DH"/>
</dbReference>
<proteinExistence type="inferred from homology"/>
<dbReference type="InterPro" id="IPR009075">
    <property type="entry name" value="AcylCo_DH/oxidase_C"/>
</dbReference>
<dbReference type="KEGG" id="alus:STSP2_01708"/>
<dbReference type="EMBL" id="CP019791">
    <property type="protein sequence ID" value="AQT68542.1"/>
    <property type="molecule type" value="Genomic_DNA"/>
</dbReference>
<reference evidence="10" key="1">
    <citation type="submission" date="2017-02" db="EMBL/GenBank/DDBJ databases">
        <title>Comparative genomics and description of representatives of a novel lineage of planctomycetes thriving in anoxic sediments.</title>
        <authorList>
            <person name="Spring S."/>
            <person name="Bunk B."/>
            <person name="Sproer C."/>
        </authorList>
    </citation>
    <scope>NUCLEOTIDE SEQUENCE [LARGE SCALE GENOMIC DNA]</scope>
    <source>
        <strain evidence="10">ST-NAGAB-D1</strain>
    </source>
</reference>
<evidence type="ECO:0000256" key="1">
    <source>
        <dbReference type="ARBA" id="ARBA00001974"/>
    </source>
</evidence>
<dbReference type="SUPFAM" id="SSF158494">
    <property type="entry name" value="PG0775 C-terminal domain-like"/>
    <property type="match status" value="1"/>
</dbReference>
<feature type="domain" description="Acyl-CoA oxidase/dehydrogenase middle" evidence="7">
    <location>
        <begin position="174"/>
        <end position="267"/>
    </location>
</feature>
<feature type="domain" description="Acyl-CoA dehydrogenase/oxidase C-terminal" evidence="6">
    <location>
        <begin position="282"/>
        <end position="356"/>
    </location>
</feature>
<dbReference type="PROSITE" id="PS00073">
    <property type="entry name" value="ACYL_COA_DH_2"/>
    <property type="match status" value="1"/>
</dbReference>
<dbReference type="Proteomes" id="UP000189674">
    <property type="component" value="Chromosome"/>
</dbReference>
<dbReference type="Pfam" id="PF00441">
    <property type="entry name" value="Acyl-CoA_dh_1"/>
    <property type="match status" value="2"/>
</dbReference>
<dbReference type="InterPro" id="IPR013786">
    <property type="entry name" value="AcylCoA_DH/ox_N"/>
</dbReference>
<comment type="cofactor">
    <cofactor evidence="1 5">
        <name>FAD</name>
        <dbReference type="ChEBI" id="CHEBI:57692"/>
    </cofactor>
</comment>
<evidence type="ECO:0000256" key="2">
    <source>
        <dbReference type="ARBA" id="ARBA00009347"/>
    </source>
</evidence>
<dbReference type="Gene3D" id="1.20.140.10">
    <property type="entry name" value="Butyryl-CoA Dehydrogenase, subunit A, domain 3"/>
    <property type="match status" value="1"/>
</dbReference>
<evidence type="ECO:0000256" key="5">
    <source>
        <dbReference type="RuleBase" id="RU362125"/>
    </source>
</evidence>
<dbReference type="EC" id="1.3.99.-" evidence="9"/>
<gene>
    <name evidence="9" type="primary">mmgC</name>
    <name evidence="9" type="ORF">STSP2_01708</name>
</gene>
<dbReference type="InterPro" id="IPR006091">
    <property type="entry name" value="Acyl-CoA_Oxase/DH_mid-dom"/>
</dbReference>
<keyword evidence="4 5" id="KW-0274">FAD</keyword>
<dbReference type="InterPro" id="IPR036250">
    <property type="entry name" value="AcylCo_DH-like_C"/>
</dbReference>
<dbReference type="InterPro" id="IPR037069">
    <property type="entry name" value="AcylCoA_DH/ox_N_sf"/>
</dbReference>
<keyword evidence="3 5" id="KW-0285">Flavoprotein</keyword>
<sequence>MANFYKDNDDIRFLFKHLALEEVAELKEEGFRFAKEYEHAPVDSEDAIKNYEMVLDAVGQLSGDFIDPRSEDIDREGTTLTEEGEVIYAEGISESLEALSKAGVMGFTLPHRFGGLNFPQAVYSIATEIVSRADASLMNIFGLQGIAETINAFASEEIKQKYLHQFSTGEVTGAMVLTEPDAGSDLQSCQLQAYQDDDGNWYLDGVKRFITNGCGEVLLVLARSEDRTGGLGLSLFVCNNGPTVHVRRIEDKLGIHGSPTCELFFDKTPCELVGERQRGLVTYVMALMNGARVGIAAQSQGIAEATYRVARDYAASREQFGGPIEKLPAVRDMVIDMKMEIEASRALLYEGSKMVDLEIGYTVSLENGIEDAQKKKDIKKRVRFLKRLNGLLTPLSKYYGSEMSNSVAYDSIQVLGGSGFMRDYPCERYARDARITTIYEGTSQLQVVAAVRGVCGGTFDKYVTELAGKEYDSSVKDLVSTLGDCMEQARKAIAFAKEQGVDYMDLYGRQLVDIASYIINGYLLCGQASSPVEMEVAVAGADGEKISMKDRKRMVARRYVSKNAPKIKALAEQVCTGDTATFSEYEAMVGPVPELG</sequence>
<dbReference type="InterPro" id="IPR036797">
    <property type="entry name" value="Acyl-CoA_dehydrogenase_C_sf"/>
</dbReference>